<protein>
    <submittedName>
        <fullName evidence="1">Uncharacterized protein</fullName>
    </submittedName>
</protein>
<proteinExistence type="predicted"/>
<dbReference type="Proteomes" id="UP001364617">
    <property type="component" value="Unassembled WGS sequence"/>
</dbReference>
<evidence type="ECO:0000313" key="1">
    <source>
        <dbReference type="EMBL" id="KAK7168615.1"/>
    </source>
</evidence>
<sequence>MCLKLPRILTHFQSDWTLFIPTDKSTSRPADRRKGEWKVIYSSEEIDGTPGHATALISEIALVWMGHFLLDRTDKSSRVSQRDLDGEGDSNEHEEMMQLSLCFLKA</sequence>
<accession>A0AAN9D9I4</accession>
<evidence type="ECO:0000313" key="2">
    <source>
        <dbReference type="Proteomes" id="UP001364617"/>
    </source>
</evidence>
<dbReference type="EMBL" id="JAYKXH010000005">
    <property type="protein sequence ID" value="KAK7168615.1"/>
    <property type="molecule type" value="Genomic_DNA"/>
</dbReference>
<dbReference type="AlphaFoldDB" id="A0AAN9D9I4"/>
<name>A0AAN9D9I4_9TELE</name>
<organism evidence="1 2">
    <name type="scientific">Phoxinus phoxinus</name>
    <name type="common">Eurasian minnow</name>
    <dbReference type="NCBI Taxonomy" id="58324"/>
    <lineage>
        <taxon>Eukaryota</taxon>
        <taxon>Metazoa</taxon>
        <taxon>Chordata</taxon>
        <taxon>Craniata</taxon>
        <taxon>Vertebrata</taxon>
        <taxon>Euteleostomi</taxon>
        <taxon>Actinopterygii</taxon>
        <taxon>Neopterygii</taxon>
        <taxon>Teleostei</taxon>
        <taxon>Ostariophysi</taxon>
        <taxon>Cypriniformes</taxon>
        <taxon>Leuciscidae</taxon>
        <taxon>Phoxininae</taxon>
        <taxon>Phoxinus</taxon>
    </lineage>
</organism>
<keyword evidence="2" id="KW-1185">Reference proteome</keyword>
<gene>
    <name evidence="1" type="ORF">R3I93_004822</name>
</gene>
<comment type="caution">
    <text evidence="1">The sequence shown here is derived from an EMBL/GenBank/DDBJ whole genome shotgun (WGS) entry which is preliminary data.</text>
</comment>
<reference evidence="1 2" key="1">
    <citation type="submission" date="2024-02" db="EMBL/GenBank/DDBJ databases">
        <title>Chromosome-level genome assembly of the Eurasian Minnow (Phoxinus phoxinus).</title>
        <authorList>
            <person name="Oriowo T.O."/>
            <person name="Martin S."/>
            <person name="Stange M."/>
            <person name="Chrysostomakis Y."/>
            <person name="Brown T."/>
            <person name="Winkler S."/>
            <person name="Kukowka S."/>
            <person name="Myers E.W."/>
            <person name="Bohne A."/>
        </authorList>
    </citation>
    <scope>NUCLEOTIDE SEQUENCE [LARGE SCALE GENOMIC DNA]</scope>
    <source>
        <strain evidence="1">ZFMK-TIS-60720</strain>
        <tissue evidence="1">Whole Organism</tissue>
    </source>
</reference>